<dbReference type="EMBL" id="CACRXK020020184">
    <property type="protein sequence ID" value="CAB4034511.1"/>
    <property type="molecule type" value="Genomic_DNA"/>
</dbReference>
<dbReference type="Proteomes" id="UP001152795">
    <property type="component" value="Unassembled WGS sequence"/>
</dbReference>
<gene>
    <name evidence="1" type="ORF">PACLA_8A078160</name>
</gene>
<protein>
    <submittedName>
        <fullName evidence="1">Uncharacterized protein</fullName>
    </submittedName>
</protein>
<organism evidence="1 2">
    <name type="scientific">Paramuricea clavata</name>
    <name type="common">Red gorgonian</name>
    <name type="synonym">Violescent sea-whip</name>
    <dbReference type="NCBI Taxonomy" id="317549"/>
    <lineage>
        <taxon>Eukaryota</taxon>
        <taxon>Metazoa</taxon>
        <taxon>Cnidaria</taxon>
        <taxon>Anthozoa</taxon>
        <taxon>Octocorallia</taxon>
        <taxon>Malacalcyonacea</taxon>
        <taxon>Plexauridae</taxon>
        <taxon>Paramuricea</taxon>
    </lineage>
</organism>
<sequence>MIIRVDKCSTFGIKKAITKSVQYLPKFIINNNLIPTVKIGEAFQYLGRYFDFNKSNDNHKTELTTLVNELMTDIDSKPLHPRNKLPVYSRYVLSKISWHFTIATLSKTWVIDNIDPVVNQYIRKWLEIPISGTL</sequence>
<accession>A0A6S7JTZ7</accession>
<comment type="caution">
    <text evidence="1">The sequence shown here is derived from an EMBL/GenBank/DDBJ whole genome shotgun (WGS) entry which is preliminary data.</text>
</comment>
<dbReference type="OrthoDB" id="6114255at2759"/>
<proteinExistence type="predicted"/>
<keyword evidence="2" id="KW-1185">Reference proteome</keyword>
<reference evidence="1" key="1">
    <citation type="submission" date="2020-04" db="EMBL/GenBank/DDBJ databases">
        <authorList>
            <person name="Alioto T."/>
            <person name="Alioto T."/>
            <person name="Gomez Garrido J."/>
        </authorList>
    </citation>
    <scope>NUCLEOTIDE SEQUENCE</scope>
    <source>
        <strain evidence="1">A484AB</strain>
    </source>
</reference>
<feature type="non-terminal residue" evidence="1">
    <location>
        <position position="134"/>
    </location>
</feature>
<evidence type="ECO:0000313" key="1">
    <source>
        <dbReference type="EMBL" id="CAB4034511.1"/>
    </source>
</evidence>
<evidence type="ECO:0000313" key="2">
    <source>
        <dbReference type="Proteomes" id="UP001152795"/>
    </source>
</evidence>
<dbReference type="AlphaFoldDB" id="A0A6S7JTZ7"/>
<name>A0A6S7JTZ7_PARCT</name>